<keyword evidence="1" id="KW-0449">Lipoprotein</keyword>
<dbReference type="STRING" id="123214.PERMA_0502"/>
<dbReference type="OrthoDB" id="12048at2"/>
<sequence>MRYIFLLVILILSSCAPLKKQITCEEKFYHILKKNSEEVRPFKISGTIFTGGVFFLFTGKFEKDKKISIFTPLGQKVVSVKYRTNREVCVLLKDKENCGIDTDILSEYIKTDIPFSLEDLLTGRFYIPEDSRYRCKKDHIIVNTGRYTIKFKGLKPEEVFYKNFSARYRYESGKIRSIFILKDDEEIIKIYIKSVRWL</sequence>
<evidence type="ECO:0000313" key="1">
    <source>
        <dbReference type="EMBL" id="ACO04029.1"/>
    </source>
</evidence>
<reference evidence="1 2" key="1">
    <citation type="journal article" date="2009" name="J. Bacteriol.">
        <title>Complete and draft genome sequences of six members of the Aquificales.</title>
        <authorList>
            <person name="Reysenbach A.L."/>
            <person name="Hamamura N."/>
            <person name="Podar M."/>
            <person name="Griffiths E."/>
            <person name="Ferreira S."/>
            <person name="Hochstein R."/>
            <person name="Heidelberg J."/>
            <person name="Johnson J."/>
            <person name="Mead D."/>
            <person name="Pohorille A."/>
            <person name="Sarmiento M."/>
            <person name="Schweighofer K."/>
            <person name="Seshadri R."/>
            <person name="Voytek M.A."/>
        </authorList>
    </citation>
    <scope>NUCLEOTIDE SEQUENCE [LARGE SCALE GENOMIC DNA]</scope>
    <source>
        <strain evidence="2">DSM 14350 / EX-H1</strain>
    </source>
</reference>
<proteinExistence type="predicted"/>
<dbReference type="EMBL" id="CP001230">
    <property type="protein sequence ID" value="ACO04029.1"/>
    <property type="molecule type" value="Genomic_DNA"/>
</dbReference>
<dbReference type="PaxDb" id="123214-PERMA_0502"/>
<dbReference type="Proteomes" id="UP000001366">
    <property type="component" value="Chromosome"/>
</dbReference>
<dbReference type="AlphaFoldDB" id="C0QUC7"/>
<name>C0QUC7_PERMH</name>
<dbReference type="RefSeq" id="WP_012676267.1">
    <property type="nucleotide sequence ID" value="NC_012440.1"/>
</dbReference>
<accession>C0QUC7</accession>
<dbReference type="KEGG" id="pmx:PERMA_0502"/>
<dbReference type="PROSITE" id="PS51257">
    <property type="entry name" value="PROKAR_LIPOPROTEIN"/>
    <property type="match status" value="1"/>
</dbReference>
<evidence type="ECO:0000313" key="2">
    <source>
        <dbReference type="Proteomes" id="UP000001366"/>
    </source>
</evidence>
<keyword evidence="2" id="KW-1185">Reference proteome</keyword>
<gene>
    <name evidence="1" type="ordered locus">PERMA_0502</name>
</gene>
<organism evidence="1 2">
    <name type="scientific">Persephonella marina (strain DSM 14350 / EX-H1)</name>
    <dbReference type="NCBI Taxonomy" id="123214"/>
    <lineage>
        <taxon>Bacteria</taxon>
        <taxon>Pseudomonadati</taxon>
        <taxon>Aquificota</taxon>
        <taxon>Aquificia</taxon>
        <taxon>Aquificales</taxon>
        <taxon>Hydrogenothermaceae</taxon>
        <taxon>Persephonella</taxon>
    </lineage>
</organism>
<dbReference type="HOGENOM" id="CLU_1377035_0_0_0"/>
<protein>
    <submittedName>
        <fullName evidence="1">Putative lipoprotein</fullName>
    </submittedName>
</protein>